<accession>A0ABN1N746</accession>
<gene>
    <name evidence="4" type="ORF">GCM10009559_52600</name>
</gene>
<dbReference type="Proteomes" id="UP001499967">
    <property type="component" value="Unassembled WGS sequence"/>
</dbReference>
<dbReference type="PANTHER" id="PTHR43818:SF11">
    <property type="entry name" value="BCDNA.GH03377"/>
    <property type="match status" value="1"/>
</dbReference>
<dbReference type="RefSeq" id="WP_343944257.1">
    <property type="nucleotide sequence ID" value="NZ_BAAAHP010000163.1"/>
</dbReference>
<dbReference type="EMBL" id="BAAAHP010000163">
    <property type="protein sequence ID" value="GAA0895747.1"/>
    <property type="molecule type" value="Genomic_DNA"/>
</dbReference>
<dbReference type="Gene3D" id="3.40.50.720">
    <property type="entry name" value="NAD(P)-binding Rossmann-like Domain"/>
    <property type="match status" value="1"/>
</dbReference>
<keyword evidence="5" id="KW-1185">Reference proteome</keyword>
<protein>
    <submittedName>
        <fullName evidence="4">Gfo/Idh/MocA family oxidoreductase</fullName>
    </submittedName>
</protein>
<proteinExistence type="predicted"/>
<evidence type="ECO:0000259" key="3">
    <source>
        <dbReference type="Pfam" id="PF01408"/>
    </source>
</evidence>
<dbReference type="InterPro" id="IPR036291">
    <property type="entry name" value="NAD(P)-bd_dom_sf"/>
</dbReference>
<dbReference type="Pfam" id="PF01408">
    <property type="entry name" value="GFO_IDH_MocA"/>
    <property type="match status" value="1"/>
</dbReference>
<dbReference type="InterPro" id="IPR000683">
    <property type="entry name" value="Gfo/Idh/MocA-like_OxRdtase_N"/>
</dbReference>
<sequence>MSGGAGLVVAVAGLGFGAEFVPIYLSHPDVARVVLVEPDRERRAALAERYRLSAGYGDVADALADPGIDAVHVFAPVHTHADLSVAALEAGKHVACAVPMATTLEDLDRVIAAQEASGRNYMMMETTVFAREYFAVSGMHRAGELGELTLYRGYHIQNLDGFPAYWQGFPPMHYVTHALSPILSLLDTTVASVRCQGAGRLAETRRTGGFDNPFPTEMGLFRLRDSDVLADIQMSFSQTARSYIEGFSIYGDRRGVEWPIDNEGELTVFDMSGPAPGRRGNRVETSTLAPPDHPELLPEPLRRFVRPTAVRLPGMLAEVEVGADHGGSHPFLVDEFVRSVVDGRAPLVDARRAAAWTAPGICAHASALADGATVQVPDYA</sequence>
<feature type="region of interest" description="Disordered" evidence="2">
    <location>
        <begin position="272"/>
        <end position="293"/>
    </location>
</feature>
<evidence type="ECO:0000256" key="1">
    <source>
        <dbReference type="ARBA" id="ARBA00023002"/>
    </source>
</evidence>
<organism evidence="4 5">
    <name type="scientific">Pseudonocardia zijingensis</name>
    <dbReference type="NCBI Taxonomy" id="153376"/>
    <lineage>
        <taxon>Bacteria</taxon>
        <taxon>Bacillati</taxon>
        <taxon>Actinomycetota</taxon>
        <taxon>Actinomycetes</taxon>
        <taxon>Pseudonocardiales</taxon>
        <taxon>Pseudonocardiaceae</taxon>
        <taxon>Pseudonocardia</taxon>
    </lineage>
</organism>
<name>A0ABN1N746_9PSEU</name>
<feature type="domain" description="Gfo/Idh/MocA-like oxidoreductase N-terminal" evidence="3">
    <location>
        <begin position="9"/>
        <end position="123"/>
    </location>
</feature>
<evidence type="ECO:0000256" key="2">
    <source>
        <dbReference type="SAM" id="MobiDB-lite"/>
    </source>
</evidence>
<dbReference type="InterPro" id="IPR050463">
    <property type="entry name" value="Gfo/Idh/MocA_oxidrdct_glycsds"/>
</dbReference>
<reference evidence="4 5" key="1">
    <citation type="journal article" date="2019" name="Int. J. Syst. Evol. Microbiol.">
        <title>The Global Catalogue of Microorganisms (GCM) 10K type strain sequencing project: providing services to taxonomists for standard genome sequencing and annotation.</title>
        <authorList>
            <consortium name="The Broad Institute Genomics Platform"/>
            <consortium name="The Broad Institute Genome Sequencing Center for Infectious Disease"/>
            <person name="Wu L."/>
            <person name="Ma J."/>
        </authorList>
    </citation>
    <scope>NUCLEOTIDE SEQUENCE [LARGE SCALE GENOMIC DNA]</scope>
    <source>
        <strain evidence="4 5">JCM 11117</strain>
    </source>
</reference>
<evidence type="ECO:0000313" key="4">
    <source>
        <dbReference type="EMBL" id="GAA0895747.1"/>
    </source>
</evidence>
<comment type="caution">
    <text evidence="4">The sequence shown here is derived from an EMBL/GenBank/DDBJ whole genome shotgun (WGS) entry which is preliminary data.</text>
</comment>
<dbReference type="Gene3D" id="3.30.360.10">
    <property type="entry name" value="Dihydrodipicolinate Reductase, domain 2"/>
    <property type="match status" value="1"/>
</dbReference>
<dbReference type="SUPFAM" id="SSF51735">
    <property type="entry name" value="NAD(P)-binding Rossmann-fold domains"/>
    <property type="match status" value="1"/>
</dbReference>
<dbReference type="PANTHER" id="PTHR43818">
    <property type="entry name" value="BCDNA.GH03377"/>
    <property type="match status" value="1"/>
</dbReference>
<keyword evidence="1" id="KW-0560">Oxidoreductase</keyword>
<dbReference type="SUPFAM" id="SSF55347">
    <property type="entry name" value="Glyceraldehyde-3-phosphate dehydrogenase-like, C-terminal domain"/>
    <property type="match status" value="1"/>
</dbReference>
<evidence type="ECO:0000313" key="5">
    <source>
        <dbReference type="Proteomes" id="UP001499967"/>
    </source>
</evidence>